<dbReference type="InterPro" id="IPR036909">
    <property type="entry name" value="Cyt_c-like_dom_sf"/>
</dbReference>
<evidence type="ECO:0000259" key="7">
    <source>
        <dbReference type="PROSITE" id="PS51007"/>
    </source>
</evidence>
<dbReference type="InterPro" id="IPR051811">
    <property type="entry name" value="Cytochrome_c550/c551-like"/>
</dbReference>
<sequence length="111" mass="12170">MAIPGIALLLVGVLGLAFNSITEGAQTPYEQKVLAIHGQLPQGQDLFERNCSSCHGTEANGWIGPNLHDVKKRKSDVQLIRQVTSGQTPPMPKFELNERQMADLLSYLKSL</sequence>
<proteinExistence type="predicted"/>
<feature type="domain" description="Cytochrome c" evidence="7">
    <location>
        <begin position="38"/>
        <end position="111"/>
    </location>
</feature>
<dbReference type="RefSeq" id="WP_023175876.1">
    <property type="nucleotide sequence ID" value="NC_022600.1"/>
</dbReference>
<evidence type="ECO:0000256" key="5">
    <source>
        <dbReference type="ARBA" id="ARBA00023004"/>
    </source>
</evidence>
<dbReference type="Gene3D" id="1.10.760.10">
    <property type="entry name" value="Cytochrome c-like domain"/>
    <property type="match status" value="1"/>
</dbReference>
<organism evidence="8 9">
    <name type="scientific">Gloeobacter kilaueensis (strain ATCC BAA-2537 / CCAP 1431/1 / ULC 316 / JS1)</name>
    <dbReference type="NCBI Taxonomy" id="1183438"/>
    <lineage>
        <taxon>Bacteria</taxon>
        <taxon>Bacillati</taxon>
        <taxon>Cyanobacteriota</taxon>
        <taxon>Cyanophyceae</taxon>
        <taxon>Gloeobacterales</taxon>
        <taxon>Gloeobacteraceae</taxon>
        <taxon>Gloeobacter</taxon>
    </lineage>
</organism>
<dbReference type="GO" id="GO:0020037">
    <property type="term" value="F:heme binding"/>
    <property type="evidence" value="ECO:0007669"/>
    <property type="project" value="InterPro"/>
</dbReference>
<evidence type="ECO:0000256" key="6">
    <source>
        <dbReference type="PROSITE-ProRule" id="PRU00433"/>
    </source>
</evidence>
<evidence type="ECO:0000256" key="1">
    <source>
        <dbReference type="ARBA" id="ARBA00022448"/>
    </source>
</evidence>
<keyword evidence="3 6" id="KW-0479">Metal-binding</keyword>
<evidence type="ECO:0000256" key="3">
    <source>
        <dbReference type="ARBA" id="ARBA00022723"/>
    </source>
</evidence>
<evidence type="ECO:0000313" key="8">
    <source>
        <dbReference type="EMBL" id="AGY60515.1"/>
    </source>
</evidence>
<gene>
    <name evidence="8" type="ORF">GKIL_4269</name>
</gene>
<dbReference type="HOGENOM" id="CLU_137907_1_1_3"/>
<dbReference type="eggNOG" id="COG2010">
    <property type="taxonomic scope" value="Bacteria"/>
</dbReference>
<dbReference type="EMBL" id="CP003587">
    <property type="protein sequence ID" value="AGY60515.1"/>
    <property type="molecule type" value="Genomic_DNA"/>
</dbReference>
<dbReference type="PANTHER" id="PTHR37823:SF1">
    <property type="entry name" value="CYTOCHROME C-553-LIKE"/>
    <property type="match status" value="1"/>
</dbReference>
<keyword evidence="5 6" id="KW-0408">Iron</keyword>
<dbReference type="PROSITE" id="PS51007">
    <property type="entry name" value="CYTC"/>
    <property type="match status" value="1"/>
</dbReference>
<dbReference type="STRING" id="1183438.GKIL_4269"/>
<dbReference type="AlphaFoldDB" id="U5QS42"/>
<evidence type="ECO:0000256" key="2">
    <source>
        <dbReference type="ARBA" id="ARBA00022617"/>
    </source>
</evidence>
<keyword evidence="1" id="KW-0813">Transport</keyword>
<reference evidence="8 9" key="1">
    <citation type="journal article" date="2013" name="PLoS ONE">
        <title>Cultivation and Complete Genome Sequencing of Gloeobacter kilaueensis sp. nov., from a Lava Cave in Kilauea Caldera, Hawai'i.</title>
        <authorList>
            <person name="Saw J.H."/>
            <person name="Schatz M."/>
            <person name="Brown M.V."/>
            <person name="Kunkel D.D."/>
            <person name="Foster J.S."/>
            <person name="Shick H."/>
            <person name="Christensen S."/>
            <person name="Hou S."/>
            <person name="Wan X."/>
            <person name="Donachie S.P."/>
        </authorList>
    </citation>
    <scope>NUCLEOTIDE SEQUENCE [LARGE SCALE GENOMIC DNA]</scope>
    <source>
        <strain evidence="9">JS</strain>
    </source>
</reference>
<evidence type="ECO:0000313" key="9">
    <source>
        <dbReference type="Proteomes" id="UP000017396"/>
    </source>
</evidence>
<protein>
    <submittedName>
        <fullName evidence="8">Cytochrome cM</fullName>
    </submittedName>
</protein>
<keyword evidence="9" id="KW-1185">Reference proteome</keyword>
<dbReference type="Pfam" id="PF13442">
    <property type="entry name" value="Cytochrome_CBB3"/>
    <property type="match status" value="1"/>
</dbReference>
<dbReference type="GO" id="GO:0009055">
    <property type="term" value="F:electron transfer activity"/>
    <property type="evidence" value="ECO:0007669"/>
    <property type="project" value="InterPro"/>
</dbReference>
<keyword evidence="2 6" id="KW-0349">Heme</keyword>
<dbReference type="Proteomes" id="UP000017396">
    <property type="component" value="Chromosome"/>
</dbReference>
<dbReference type="PANTHER" id="PTHR37823">
    <property type="entry name" value="CYTOCHROME C-553-LIKE"/>
    <property type="match status" value="1"/>
</dbReference>
<accession>U5QS42</accession>
<evidence type="ECO:0000256" key="4">
    <source>
        <dbReference type="ARBA" id="ARBA00022982"/>
    </source>
</evidence>
<keyword evidence="4" id="KW-0249">Electron transport</keyword>
<dbReference type="KEGG" id="glj:GKIL_4269"/>
<dbReference type="GO" id="GO:0046872">
    <property type="term" value="F:metal ion binding"/>
    <property type="evidence" value="ECO:0007669"/>
    <property type="project" value="UniProtKB-KW"/>
</dbReference>
<name>U5QS42_GLOK1</name>
<dbReference type="InterPro" id="IPR009056">
    <property type="entry name" value="Cyt_c-like_dom"/>
</dbReference>
<dbReference type="SUPFAM" id="SSF46626">
    <property type="entry name" value="Cytochrome c"/>
    <property type="match status" value="1"/>
</dbReference>